<evidence type="ECO:0000256" key="9">
    <source>
        <dbReference type="ARBA" id="ARBA00022984"/>
    </source>
</evidence>
<evidence type="ECO:0000256" key="11">
    <source>
        <dbReference type="ARBA" id="ARBA00023136"/>
    </source>
</evidence>
<dbReference type="GO" id="GO:0071555">
    <property type="term" value="P:cell wall organization"/>
    <property type="evidence" value="ECO:0007669"/>
    <property type="project" value="UniProtKB-KW"/>
</dbReference>
<evidence type="ECO:0000256" key="14">
    <source>
        <dbReference type="ARBA" id="ARBA00032370"/>
    </source>
</evidence>
<evidence type="ECO:0000256" key="20">
    <source>
        <dbReference type="ARBA" id="ARBA00049902"/>
    </source>
</evidence>
<evidence type="ECO:0000256" key="15">
    <source>
        <dbReference type="ARBA" id="ARBA00033270"/>
    </source>
</evidence>
<dbReference type="PROSITE" id="PS00428">
    <property type="entry name" value="FTSW_RODA_SPOVE"/>
    <property type="match status" value="1"/>
</dbReference>
<evidence type="ECO:0000256" key="21">
    <source>
        <dbReference type="SAM" id="Phobius"/>
    </source>
</evidence>
<dbReference type="GO" id="GO:0009252">
    <property type="term" value="P:peptidoglycan biosynthetic process"/>
    <property type="evidence" value="ECO:0007669"/>
    <property type="project" value="UniProtKB-KW"/>
</dbReference>
<dbReference type="Pfam" id="PF01098">
    <property type="entry name" value="FTSW_RODA_SPOVE"/>
    <property type="match status" value="1"/>
</dbReference>
<accession>A0A1G2KGG8</accession>
<dbReference type="GO" id="GO:0008360">
    <property type="term" value="P:regulation of cell shape"/>
    <property type="evidence" value="ECO:0007669"/>
    <property type="project" value="UniProtKB-KW"/>
</dbReference>
<evidence type="ECO:0000256" key="4">
    <source>
        <dbReference type="ARBA" id="ARBA00022618"/>
    </source>
</evidence>
<feature type="transmembrane region" description="Helical" evidence="21">
    <location>
        <begin position="162"/>
        <end position="179"/>
    </location>
</feature>
<feature type="transmembrane region" description="Helical" evidence="21">
    <location>
        <begin position="109"/>
        <end position="126"/>
    </location>
</feature>
<dbReference type="GO" id="GO:0032153">
    <property type="term" value="C:cell division site"/>
    <property type="evidence" value="ECO:0007669"/>
    <property type="project" value="TreeGrafter"/>
</dbReference>
<evidence type="ECO:0000256" key="5">
    <source>
        <dbReference type="ARBA" id="ARBA00022676"/>
    </source>
</evidence>
<dbReference type="AlphaFoldDB" id="A0A1G2KGG8"/>
<feature type="transmembrane region" description="Helical" evidence="21">
    <location>
        <begin position="186"/>
        <end position="204"/>
    </location>
</feature>
<evidence type="ECO:0000256" key="18">
    <source>
        <dbReference type="ARBA" id="ARBA00041418"/>
    </source>
</evidence>
<keyword evidence="8" id="KW-0133">Cell shape</keyword>
<dbReference type="GO" id="GO:0015648">
    <property type="term" value="F:lipid-linked peptidoglycan transporter activity"/>
    <property type="evidence" value="ECO:0007669"/>
    <property type="project" value="TreeGrafter"/>
</dbReference>
<sequence>MTHTIDKPLLYITLALLVGGLLILASASMVTAQNNFGTAFYYVLRQILLGGLIGIAALVFTSIVPYTVWRKVALPAMLVSFVLLALLFIPEISYSSGGARRWLQFGPVSFQPSEFLKFSFIIYLASWLDARREELKSISYGLIPFSLMLAIVGVFLIMQPDIGTLGVVVITAGFLYFIGGSRISQILGLGFLGIAAFYLVIRAAPYRLSRILVFLNPGLDPLGIGYQISQAFIAIGSGGFWGLGFGRSVQKYNYLPEPIGDSIFAIFAEETGLLGAALLIALFMFFLWRGLAIARGAPTVFGKLLAAGLSIGIMTQAFINMAAISGLLPLTGIPLPFVSYGGTSMMMTLASIGILLNISRYS</sequence>
<keyword evidence="4 22" id="KW-0132">Cell division</keyword>
<evidence type="ECO:0000256" key="10">
    <source>
        <dbReference type="ARBA" id="ARBA00022989"/>
    </source>
</evidence>
<feature type="transmembrane region" description="Helical" evidence="21">
    <location>
        <begin position="337"/>
        <end position="358"/>
    </location>
</feature>
<dbReference type="InterPro" id="IPR018365">
    <property type="entry name" value="Cell_cycle_FtsW-rel_CS"/>
</dbReference>
<keyword evidence="9" id="KW-0573">Peptidoglycan synthesis</keyword>
<evidence type="ECO:0000256" key="12">
    <source>
        <dbReference type="ARBA" id="ARBA00023306"/>
    </source>
</evidence>
<dbReference type="PANTHER" id="PTHR30474:SF2">
    <property type="entry name" value="PEPTIDOGLYCAN GLYCOSYLTRANSFERASE FTSW-RELATED"/>
    <property type="match status" value="1"/>
</dbReference>
<evidence type="ECO:0000256" key="6">
    <source>
        <dbReference type="ARBA" id="ARBA00022679"/>
    </source>
</evidence>
<keyword evidence="7 21" id="KW-0812">Transmembrane</keyword>
<dbReference type="GO" id="GO:0051301">
    <property type="term" value="P:cell division"/>
    <property type="evidence" value="ECO:0007669"/>
    <property type="project" value="UniProtKB-KW"/>
</dbReference>
<feature type="transmembrane region" description="Helical" evidence="21">
    <location>
        <begin position="138"/>
        <end position="156"/>
    </location>
</feature>
<evidence type="ECO:0000256" key="3">
    <source>
        <dbReference type="ARBA" id="ARBA00022475"/>
    </source>
</evidence>
<evidence type="ECO:0000313" key="22">
    <source>
        <dbReference type="EMBL" id="OGZ98544.1"/>
    </source>
</evidence>
<name>A0A1G2KGG8_9BACT</name>
<keyword evidence="11 21" id="KW-0472">Membrane</keyword>
<reference evidence="22 23" key="1">
    <citation type="journal article" date="2016" name="Nat. Commun.">
        <title>Thousands of microbial genomes shed light on interconnected biogeochemical processes in an aquifer system.</title>
        <authorList>
            <person name="Anantharaman K."/>
            <person name="Brown C.T."/>
            <person name="Hug L.A."/>
            <person name="Sharon I."/>
            <person name="Castelle C.J."/>
            <person name="Probst A.J."/>
            <person name="Thomas B.C."/>
            <person name="Singh A."/>
            <person name="Wilkins M.J."/>
            <person name="Karaoz U."/>
            <person name="Brodie E.L."/>
            <person name="Williams K.H."/>
            <person name="Hubbard S.S."/>
            <person name="Banfield J.F."/>
        </authorList>
    </citation>
    <scope>NUCLEOTIDE SEQUENCE [LARGE SCALE GENOMIC DNA]</scope>
</reference>
<feature type="transmembrane region" description="Helical" evidence="21">
    <location>
        <begin position="304"/>
        <end position="325"/>
    </location>
</feature>
<dbReference type="InterPro" id="IPR001182">
    <property type="entry name" value="FtsW/RodA"/>
</dbReference>
<keyword evidence="10 21" id="KW-1133">Transmembrane helix</keyword>
<dbReference type="GO" id="GO:0005886">
    <property type="term" value="C:plasma membrane"/>
    <property type="evidence" value="ECO:0007669"/>
    <property type="project" value="UniProtKB-SubCell"/>
</dbReference>
<dbReference type="STRING" id="1802270.A3C07_01175"/>
<feature type="transmembrane region" description="Helical" evidence="21">
    <location>
        <begin position="224"/>
        <end position="245"/>
    </location>
</feature>
<dbReference type="GO" id="GO:0008955">
    <property type="term" value="F:peptidoglycan glycosyltransferase activity"/>
    <property type="evidence" value="ECO:0007669"/>
    <property type="project" value="UniProtKB-EC"/>
</dbReference>
<keyword evidence="13" id="KW-0961">Cell wall biogenesis/degradation</keyword>
<comment type="similarity">
    <text evidence="16">Belongs to the SEDS family. FtsW subfamily.</text>
</comment>
<keyword evidence="12" id="KW-0131">Cell cycle</keyword>
<feature type="transmembrane region" description="Helical" evidence="21">
    <location>
        <begin position="72"/>
        <end position="89"/>
    </location>
</feature>
<evidence type="ECO:0000256" key="19">
    <source>
        <dbReference type="ARBA" id="ARBA00044770"/>
    </source>
</evidence>
<comment type="pathway">
    <text evidence="2">Cell wall biogenesis; peptidoglycan biosynthesis.</text>
</comment>
<evidence type="ECO:0000256" key="8">
    <source>
        <dbReference type="ARBA" id="ARBA00022960"/>
    </source>
</evidence>
<dbReference type="InterPro" id="IPR013437">
    <property type="entry name" value="FtsW"/>
</dbReference>
<evidence type="ECO:0000256" key="7">
    <source>
        <dbReference type="ARBA" id="ARBA00022692"/>
    </source>
</evidence>
<keyword evidence="6" id="KW-0808">Transferase</keyword>
<comment type="caution">
    <text evidence="22">The sequence shown here is derived from an EMBL/GenBank/DDBJ whole genome shotgun (WGS) entry which is preliminary data.</text>
</comment>
<dbReference type="NCBIfam" id="TIGR02614">
    <property type="entry name" value="ftsW"/>
    <property type="match status" value="1"/>
</dbReference>
<dbReference type="PANTHER" id="PTHR30474">
    <property type="entry name" value="CELL CYCLE PROTEIN"/>
    <property type="match status" value="1"/>
</dbReference>
<evidence type="ECO:0000256" key="13">
    <source>
        <dbReference type="ARBA" id="ARBA00023316"/>
    </source>
</evidence>
<evidence type="ECO:0000256" key="2">
    <source>
        <dbReference type="ARBA" id="ARBA00004752"/>
    </source>
</evidence>
<evidence type="ECO:0000256" key="1">
    <source>
        <dbReference type="ARBA" id="ARBA00004651"/>
    </source>
</evidence>
<dbReference type="Proteomes" id="UP000179023">
    <property type="component" value="Unassembled WGS sequence"/>
</dbReference>
<dbReference type="EMBL" id="MHQI01000063">
    <property type="protein sequence ID" value="OGZ98544.1"/>
    <property type="molecule type" value="Genomic_DNA"/>
</dbReference>
<feature type="transmembrane region" description="Helical" evidence="21">
    <location>
        <begin position="274"/>
        <end position="292"/>
    </location>
</feature>
<evidence type="ECO:0000256" key="17">
    <source>
        <dbReference type="ARBA" id="ARBA00041185"/>
    </source>
</evidence>
<proteinExistence type="inferred from homology"/>
<dbReference type="EC" id="2.4.99.28" evidence="19"/>
<organism evidence="22 23">
    <name type="scientific">Candidatus Sungbacteria bacterium RIFCSPHIGHO2_02_FULL_47_11</name>
    <dbReference type="NCBI Taxonomy" id="1802270"/>
    <lineage>
        <taxon>Bacteria</taxon>
        <taxon>Candidatus Sungiibacteriota</taxon>
    </lineage>
</organism>
<keyword evidence="3" id="KW-1003">Cell membrane</keyword>
<gene>
    <name evidence="22" type="ORF">A3C07_01175</name>
</gene>
<keyword evidence="5" id="KW-0328">Glycosyltransferase</keyword>
<protein>
    <recommendedName>
        <fullName evidence="17">Probable peptidoglycan glycosyltransferase FtsW</fullName>
        <ecNumber evidence="19">2.4.99.28</ecNumber>
    </recommendedName>
    <alternativeName>
        <fullName evidence="18">Cell division protein FtsW</fullName>
    </alternativeName>
    <alternativeName>
        <fullName evidence="15">Cell wall polymerase</fullName>
    </alternativeName>
    <alternativeName>
        <fullName evidence="14">Peptidoglycan polymerase</fullName>
    </alternativeName>
</protein>
<comment type="subcellular location">
    <subcellularLocation>
        <location evidence="1">Cell membrane</location>
        <topology evidence="1">Multi-pass membrane protein</topology>
    </subcellularLocation>
</comment>
<comment type="catalytic activity">
    <reaction evidence="20">
        <text>[GlcNAc-(1-&gt;4)-Mur2Ac(oyl-L-Ala-gamma-D-Glu-L-Lys-D-Ala-D-Ala)](n)-di-trans,octa-cis-undecaprenyl diphosphate + beta-D-GlcNAc-(1-&gt;4)-Mur2Ac(oyl-L-Ala-gamma-D-Glu-L-Lys-D-Ala-D-Ala)-di-trans,octa-cis-undecaprenyl diphosphate = [GlcNAc-(1-&gt;4)-Mur2Ac(oyl-L-Ala-gamma-D-Glu-L-Lys-D-Ala-D-Ala)](n+1)-di-trans,octa-cis-undecaprenyl diphosphate + di-trans,octa-cis-undecaprenyl diphosphate + H(+)</text>
        <dbReference type="Rhea" id="RHEA:23708"/>
        <dbReference type="Rhea" id="RHEA-COMP:9602"/>
        <dbReference type="Rhea" id="RHEA-COMP:9603"/>
        <dbReference type="ChEBI" id="CHEBI:15378"/>
        <dbReference type="ChEBI" id="CHEBI:58405"/>
        <dbReference type="ChEBI" id="CHEBI:60033"/>
        <dbReference type="ChEBI" id="CHEBI:78435"/>
        <dbReference type="EC" id="2.4.99.28"/>
    </reaction>
</comment>
<evidence type="ECO:0000256" key="16">
    <source>
        <dbReference type="ARBA" id="ARBA00038053"/>
    </source>
</evidence>
<feature type="transmembrane region" description="Helical" evidence="21">
    <location>
        <begin position="42"/>
        <end position="60"/>
    </location>
</feature>
<evidence type="ECO:0000313" key="23">
    <source>
        <dbReference type="Proteomes" id="UP000179023"/>
    </source>
</evidence>